<sequence length="238" mass="28727">MATWIAHLRIAENILNKGYNFEKIPFIVGNIAPDSGVPNEDWSNFNPPKKITHWIEDDGTINAYKFWDEYLKYQNFEVNIERSTKGNNDRVSFLIGYYIHLMADIEWSKLYELKKKEDLYKQGLSRDTKFIWTIKKDWYGLDYLFLSKHKNSIFYTLFKDIKEIPDYLDYFPRGAFERQVKYITQFYLGDNDETKENFVYLTEEEMDNFVSRTTEIIDKDIKEKIGGLYEKRFIWHKE</sequence>
<proteinExistence type="predicted"/>
<comment type="caution">
    <text evidence="2">The sequence shown here is derived from an EMBL/GenBank/DDBJ whole genome shotgun (WGS) entry which is preliminary data.</text>
</comment>
<evidence type="ECO:0000313" key="3">
    <source>
        <dbReference type="Proteomes" id="UP000075531"/>
    </source>
</evidence>
<accession>A0A151B7A4</accession>
<dbReference type="PATRIC" id="fig|1121338.3.peg.473"/>
<dbReference type="InterPro" id="IPR029002">
    <property type="entry name" value="PLPC/GPLD1"/>
</dbReference>
<dbReference type="STRING" id="1121338.CLTEP_04660"/>
<dbReference type="Pfam" id="PF00882">
    <property type="entry name" value="Zn_dep_PLPC"/>
    <property type="match status" value="1"/>
</dbReference>
<evidence type="ECO:0000259" key="1">
    <source>
        <dbReference type="Pfam" id="PF00882"/>
    </source>
</evidence>
<name>A0A151B7A4_9CLOT</name>
<organism evidence="2 3">
    <name type="scientific">Clostridium tepidiprofundi DSM 19306</name>
    <dbReference type="NCBI Taxonomy" id="1121338"/>
    <lineage>
        <taxon>Bacteria</taxon>
        <taxon>Bacillati</taxon>
        <taxon>Bacillota</taxon>
        <taxon>Clostridia</taxon>
        <taxon>Eubacteriales</taxon>
        <taxon>Clostridiaceae</taxon>
        <taxon>Clostridium</taxon>
    </lineage>
</organism>
<dbReference type="OrthoDB" id="9810012at2"/>
<evidence type="ECO:0000313" key="2">
    <source>
        <dbReference type="EMBL" id="KYH35527.1"/>
    </source>
</evidence>
<feature type="domain" description="Phospholipase C/D" evidence="1">
    <location>
        <begin position="7"/>
        <end position="105"/>
    </location>
</feature>
<reference evidence="2 3" key="1">
    <citation type="submission" date="2016-02" db="EMBL/GenBank/DDBJ databases">
        <title>Genome sequence of Clostridium tepidiprofundi DSM 19306.</title>
        <authorList>
            <person name="Poehlein A."/>
            <person name="Daniel R."/>
        </authorList>
    </citation>
    <scope>NUCLEOTIDE SEQUENCE [LARGE SCALE GENOMIC DNA]</scope>
    <source>
        <strain evidence="2 3">DSM 19306</strain>
    </source>
</reference>
<dbReference type="AlphaFoldDB" id="A0A151B7A4"/>
<dbReference type="EMBL" id="LTBA01000002">
    <property type="protein sequence ID" value="KYH35527.1"/>
    <property type="molecule type" value="Genomic_DNA"/>
</dbReference>
<dbReference type="Proteomes" id="UP000075531">
    <property type="component" value="Unassembled WGS sequence"/>
</dbReference>
<protein>
    <recommendedName>
        <fullName evidence="1">Phospholipase C/D domain-containing protein</fullName>
    </recommendedName>
</protein>
<dbReference type="RefSeq" id="WP_066822012.1">
    <property type="nucleotide sequence ID" value="NZ_LTBA01000002.1"/>
</dbReference>
<keyword evidence="3" id="KW-1185">Reference proteome</keyword>
<gene>
    <name evidence="2" type="ORF">CLTEP_04660</name>
</gene>